<name>A0A412XF12_BACUN</name>
<proteinExistence type="predicted"/>
<dbReference type="EMBL" id="QRZC01000012">
    <property type="protein sequence ID" value="RGV41845.1"/>
    <property type="molecule type" value="Genomic_DNA"/>
</dbReference>
<accession>A0A412XF12</accession>
<protein>
    <submittedName>
        <fullName evidence="1">Uncharacterized protein</fullName>
    </submittedName>
</protein>
<sequence length="68" mass="8059">MKMNKTLIKRKSELMAQIRNEFKILQALQPDFDNAFFDDESMLSYMHFLANKYKWLIVDDEPEEGGGK</sequence>
<gene>
    <name evidence="1" type="ORF">DWW14_10665</name>
</gene>
<evidence type="ECO:0000313" key="2">
    <source>
        <dbReference type="Proteomes" id="UP000285343"/>
    </source>
</evidence>
<organism evidence="1 2">
    <name type="scientific">Bacteroides uniformis</name>
    <dbReference type="NCBI Taxonomy" id="820"/>
    <lineage>
        <taxon>Bacteria</taxon>
        <taxon>Pseudomonadati</taxon>
        <taxon>Bacteroidota</taxon>
        <taxon>Bacteroidia</taxon>
        <taxon>Bacteroidales</taxon>
        <taxon>Bacteroidaceae</taxon>
        <taxon>Bacteroides</taxon>
    </lineage>
</organism>
<evidence type="ECO:0000313" key="1">
    <source>
        <dbReference type="EMBL" id="RGV41845.1"/>
    </source>
</evidence>
<reference evidence="1 2" key="1">
    <citation type="submission" date="2018-08" db="EMBL/GenBank/DDBJ databases">
        <title>A genome reference for cultivated species of the human gut microbiota.</title>
        <authorList>
            <person name="Zou Y."/>
            <person name="Xue W."/>
            <person name="Luo G."/>
        </authorList>
    </citation>
    <scope>NUCLEOTIDE SEQUENCE [LARGE SCALE GENOMIC DNA]</scope>
    <source>
        <strain evidence="1 2">AF14-42</strain>
    </source>
</reference>
<dbReference type="AlphaFoldDB" id="A0A412XF12"/>
<dbReference type="Proteomes" id="UP000285343">
    <property type="component" value="Unassembled WGS sequence"/>
</dbReference>
<comment type="caution">
    <text evidence="1">The sequence shown here is derived from an EMBL/GenBank/DDBJ whole genome shotgun (WGS) entry which is preliminary data.</text>
</comment>